<dbReference type="OrthoDB" id="4216103at2"/>
<evidence type="ECO:0000313" key="1">
    <source>
        <dbReference type="EMBL" id="MQS16499.1"/>
    </source>
</evidence>
<comment type="caution">
    <text evidence="1">The sequence shown here is derived from an EMBL/GenBank/DDBJ whole genome shotgun (WGS) entry which is preliminary data.</text>
</comment>
<evidence type="ECO:0000313" key="2">
    <source>
        <dbReference type="Proteomes" id="UP000450000"/>
    </source>
</evidence>
<organism evidence="1 2">
    <name type="scientific">Streptomyces kaniharaensis</name>
    <dbReference type="NCBI Taxonomy" id="212423"/>
    <lineage>
        <taxon>Bacteria</taxon>
        <taxon>Bacillati</taxon>
        <taxon>Actinomycetota</taxon>
        <taxon>Actinomycetes</taxon>
        <taxon>Kitasatosporales</taxon>
        <taxon>Streptomycetaceae</taxon>
        <taxon>Streptomyces</taxon>
    </lineage>
</organism>
<proteinExistence type="predicted"/>
<sequence>MPYEAGTRVTLTRDAQVTAGDTATRGGVPGPLFLAEGLAGTVMGSTTEAGRAGQDYLASFDQQIRGHRFDAFAASLIDDLRQNVARVGAVNAGAGARTTYRVRFDNGFVLDGLEEGWLARA</sequence>
<accession>A0A6N7L0Y5</accession>
<reference evidence="1 2" key="1">
    <citation type="submission" date="2019-09" db="EMBL/GenBank/DDBJ databases">
        <title>Genome Sequences of Streptomyces kaniharaensis ATCC 21070.</title>
        <authorList>
            <person name="Zhu W."/>
            <person name="De Crecy-Lagard V."/>
            <person name="Richards N.G."/>
        </authorList>
    </citation>
    <scope>NUCLEOTIDE SEQUENCE [LARGE SCALE GENOMIC DNA]</scope>
    <source>
        <strain evidence="1 2">SF-557</strain>
    </source>
</reference>
<dbReference type="EMBL" id="WBOF01000002">
    <property type="protein sequence ID" value="MQS16499.1"/>
    <property type="molecule type" value="Genomic_DNA"/>
</dbReference>
<name>A0A6N7L0Y5_9ACTN</name>
<keyword evidence="2" id="KW-1185">Reference proteome</keyword>
<dbReference type="AlphaFoldDB" id="A0A6N7L0Y5"/>
<protein>
    <submittedName>
        <fullName evidence="1">Uncharacterized protein</fullName>
    </submittedName>
</protein>
<gene>
    <name evidence="1" type="ORF">F7Q99_30975</name>
</gene>
<dbReference type="Proteomes" id="UP000450000">
    <property type="component" value="Unassembled WGS sequence"/>
</dbReference>